<comment type="caution">
    <text evidence="1">The sequence shown here is derived from an EMBL/GenBank/DDBJ whole genome shotgun (WGS) entry which is preliminary data.</text>
</comment>
<dbReference type="InterPro" id="IPR016785">
    <property type="entry name" value="ComGD"/>
</dbReference>
<proteinExistence type="predicted"/>
<dbReference type="RefSeq" id="WP_041612978.1">
    <property type="nucleotide sequence ID" value="NZ_CP015533.1"/>
</dbReference>
<evidence type="ECO:0000313" key="2">
    <source>
        <dbReference type="Proteomes" id="UP000033530"/>
    </source>
</evidence>
<evidence type="ECO:0000313" key="1">
    <source>
        <dbReference type="EMBL" id="KKB26190.1"/>
    </source>
</evidence>
<dbReference type="EMBL" id="LAIU01000001">
    <property type="protein sequence ID" value="KKB26190.1"/>
    <property type="molecule type" value="Genomic_DNA"/>
</dbReference>
<name>A0AAJ0NHZ1_STACA</name>
<dbReference type="PIRSF" id="PIRSF021292">
    <property type="entry name" value="Competence_ComGD"/>
    <property type="match status" value="1"/>
</dbReference>
<dbReference type="Proteomes" id="UP000033530">
    <property type="component" value="Unassembled WGS sequence"/>
</dbReference>
<organism evidence="1 2">
    <name type="scientific">Staphylococcus carnosus</name>
    <dbReference type="NCBI Taxonomy" id="1281"/>
    <lineage>
        <taxon>Bacteria</taxon>
        <taxon>Bacillati</taxon>
        <taxon>Bacillota</taxon>
        <taxon>Bacilli</taxon>
        <taxon>Bacillales</taxon>
        <taxon>Staphylococcaceae</taxon>
        <taxon>Staphylococcus</taxon>
    </lineage>
</organism>
<reference evidence="1 2" key="1">
    <citation type="submission" date="2015-03" db="EMBL/GenBank/DDBJ databases">
        <title>Draft Genome Sequence of S. carnosus subsp. utilis LTH 7013, Isolated from South Tirolean Ham.</title>
        <authorList>
            <person name="Mueller A."/>
            <person name="Huptas C."/>
            <person name="Wenning M."/>
            <person name="Weiss A."/>
            <person name="Schmidt H."/>
        </authorList>
    </citation>
    <scope>NUCLEOTIDE SEQUENCE [LARGE SCALE GENOMIC DNA]</scope>
    <source>
        <strain evidence="1 2">LTH7013</strain>
    </source>
</reference>
<sequence length="151" mass="17447">MVKHQLARNFCAFTMLETLLVLSLISLFTLLSISSLNGSQYYDIHSESKAKHLVSQIVYLKSKAIKDQNSITLLFNRGSNEVKVVEDRKNVTIIRLENGIIKDNHNMNIVTINKDGQLNRFGSIYIKFDQTLFRFIFHIEKGSLRIEKQKD</sequence>
<accession>A0AAJ0NHZ1</accession>
<dbReference type="AlphaFoldDB" id="A0AAJ0NHZ1"/>
<dbReference type="GO" id="GO:0030420">
    <property type="term" value="P:establishment of competence for transformation"/>
    <property type="evidence" value="ECO:0007669"/>
    <property type="project" value="InterPro"/>
</dbReference>
<protein>
    <submittedName>
        <fullName evidence="1">N-terminal cleavage protein</fullName>
    </submittedName>
</protein>
<dbReference type="NCBIfam" id="NF040982">
    <property type="entry name" value="ComGD"/>
    <property type="match status" value="1"/>
</dbReference>
<gene>
    <name evidence="1" type="ORF">VV61_01515</name>
</gene>